<feature type="signal peptide" evidence="1">
    <location>
        <begin position="1"/>
        <end position="23"/>
    </location>
</feature>
<evidence type="ECO:0000256" key="1">
    <source>
        <dbReference type="SAM" id="SignalP"/>
    </source>
</evidence>
<evidence type="ECO:0008006" key="4">
    <source>
        <dbReference type="Google" id="ProtNLM"/>
    </source>
</evidence>
<dbReference type="Proteomes" id="UP000531659">
    <property type="component" value="Unassembled WGS sequence"/>
</dbReference>
<proteinExistence type="predicted"/>
<reference evidence="2 3" key="1">
    <citation type="submission" date="2020-05" db="EMBL/GenBank/DDBJ databases">
        <title>Complete genome of Clostridium estertheticum subspecies estertheticum, isolated from Vacuum packed lamb meat from New Zealand imported to Switzerland.</title>
        <authorList>
            <person name="Wambui J."/>
            <person name="Stevens M.J.A."/>
            <person name="Stephan R."/>
        </authorList>
    </citation>
    <scope>NUCLEOTIDE SEQUENCE [LARGE SCALE GENOMIC DNA]</scope>
    <source>
        <strain evidence="2 3">CEST001</strain>
    </source>
</reference>
<name>A0A7Y3T074_9CLOT</name>
<sequence length="145" mass="16598">MIKKIPIVMLLLILLMHSTFINAEVFNHAEIFDPKQNKVVKVIQLNTEIHNIVASYIKDIDGIYGKNNPVTDDGYAIKIPLNPSVKVQGKWLDTLVDEVYIIIPENEPPFLMVFEDKSKNKLSCFPFKGNIDTLSKILDFNLKIR</sequence>
<evidence type="ECO:0000313" key="2">
    <source>
        <dbReference type="EMBL" id="NNU78258.1"/>
    </source>
</evidence>
<evidence type="ECO:0000313" key="3">
    <source>
        <dbReference type="Proteomes" id="UP000531659"/>
    </source>
</evidence>
<dbReference type="RefSeq" id="WP_171298833.1">
    <property type="nucleotide sequence ID" value="NZ_CP087099.1"/>
</dbReference>
<protein>
    <recommendedName>
        <fullName evidence="4">Group-specific protein</fullName>
    </recommendedName>
</protein>
<keyword evidence="1" id="KW-0732">Signal</keyword>
<gene>
    <name evidence="2" type="ORF">HLQ16_20310</name>
</gene>
<accession>A0A7Y3T074</accession>
<feature type="chain" id="PRO_5031325227" description="Group-specific protein" evidence="1">
    <location>
        <begin position="24"/>
        <end position="145"/>
    </location>
</feature>
<organism evidence="2 3">
    <name type="scientific">Clostridium estertheticum</name>
    <dbReference type="NCBI Taxonomy" id="238834"/>
    <lineage>
        <taxon>Bacteria</taxon>
        <taxon>Bacillati</taxon>
        <taxon>Bacillota</taxon>
        <taxon>Clostridia</taxon>
        <taxon>Eubacteriales</taxon>
        <taxon>Clostridiaceae</taxon>
        <taxon>Clostridium</taxon>
    </lineage>
</organism>
<dbReference type="AlphaFoldDB" id="A0A7Y3T074"/>
<comment type="caution">
    <text evidence="2">The sequence shown here is derived from an EMBL/GenBank/DDBJ whole genome shotgun (WGS) entry which is preliminary data.</text>
</comment>
<dbReference type="EMBL" id="JABEYB010000020">
    <property type="protein sequence ID" value="NNU78258.1"/>
    <property type="molecule type" value="Genomic_DNA"/>
</dbReference>